<name>A0AAN9YL72_9PEZI</name>
<accession>A0AAN9YL72</accession>
<protein>
    <submittedName>
        <fullName evidence="1">Uncharacterized protein</fullName>
    </submittedName>
</protein>
<dbReference type="AlphaFoldDB" id="A0AAN9YL72"/>
<keyword evidence="2" id="KW-1185">Reference proteome</keyword>
<organism evidence="1 2">
    <name type="scientific">Diatrype stigma</name>
    <dbReference type="NCBI Taxonomy" id="117547"/>
    <lineage>
        <taxon>Eukaryota</taxon>
        <taxon>Fungi</taxon>
        <taxon>Dikarya</taxon>
        <taxon>Ascomycota</taxon>
        <taxon>Pezizomycotina</taxon>
        <taxon>Sordariomycetes</taxon>
        <taxon>Xylariomycetidae</taxon>
        <taxon>Xylariales</taxon>
        <taxon>Diatrypaceae</taxon>
        <taxon>Diatrype</taxon>
    </lineage>
</organism>
<evidence type="ECO:0000313" key="2">
    <source>
        <dbReference type="Proteomes" id="UP001320420"/>
    </source>
</evidence>
<dbReference type="Proteomes" id="UP001320420">
    <property type="component" value="Unassembled WGS sequence"/>
</dbReference>
<comment type="caution">
    <text evidence="1">The sequence shown here is derived from an EMBL/GenBank/DDBJ whole genome shotgun (WGS) entry which is preliminary data.</text>
</comment>
<reference evidence="1 2" key="1">
    <citation type="submission" date="2024-02" db="EMBL/GenBank/DDBJ databases">
        <title>De novo assembly and annotation of 12 fungi associated with fruit tree decline syndrome in Ontario, Canada.</title>
        <authorList>
            <person name="Sulman M."/>
            <person name="Ellouze W."/>
            <person name="Ilyukhin E."/>
        </authorList>
    </citation>
    <scope>NUCLEOTIDE SEQUENCE [LARGE SCALE GENOMIC DNA]</scope>
    <source>
        <strain evidence="1 2">M11/M66-122</strain>
    </source>
</reference>
<proteinExistence type="predicted"/>
<evidence type="ECO:0000313" key="1">
    <source>
        <dbReference type="EMBL" id="KAK7748251.1"/>
    </source>
</evidence>
<sequence>MRTRDSLELIIALKEMEVVPLILEVESSNLGTDVDESMELANGSSVLVSIDEDVNMVDDASAVLRLSDIREAVVVTEAVDVTKLVDIATEGDVVGDDIEEELSIKGDEDVQGGEDEDIEEDDVMMKVEGVIIVDEDTTADDEAPVSIEKRLLLLDTRVSELGVELAVKVDIVIIEEIEEAVLSLCRLCVLELDLMLVLMLLDKRVAPSSSDVSLVVLDVVLTVVASVSELYSEFGILVADASGLWETEVEGLADVDSVSILVVTEFDSLNPNEFEKLALVPSSLT</sequence>
<gene>
    <name evidence="1" type="ORF">SLS62_008803</name>
</gene>
<dbReference type="EMBL" id="JAKJXP020000085">
    <property type="protein sequence ID" value="KAK7748251.1"/>
    <property type="molecule type" value="Genomic_DNA"/>
</dbReference>